<dbReference type="InterPro" id="IPR026591">
    <property type="entry name" value="Sirtuin_cat_small_dom_sf"/>
</dbReference>
<evidence type="ECO:0000313" key="7">
    <source>
        <dbReference type="Proteomes" id="UP000078454"/>
    </source>
</evidence>
<evidence type="ECO:0000256" key="3">
    <source>
        <dbReference type="ARBA" id="ARBA00023027"/>
    </source>
</evidence>
<dbReference type="Gene3D" id="3.40.50.1220">
    <property type="entry name" value="TPP-binding domain"/>
    <property type="match status" value="1"/>
</dbReference>
<evidence type="ECO:0000256" key="1">
    <source>
        <dbReference type="ARBA" id="ARBA00012928"/>
    </source>
</evidence>
<dbReference type="Gene3D" id="3.30.1600.10">
    <property type="entry name" value="SIR2/SIRT2 'Small Domain"/>
    <property type="match status" value="1"/>
</dbReference>
<dbReference type="EC" id="2.3.1.286" evidence="1"/>
<dbReference type="STRING" id="1850517.A8708_31335"/>
<dbReference type="GO" id="GO:0017136">
    <property type="term" value="F:histone deacetylase activity, NAD-dependent"/>
    <property type="evidence" value="ECO:0007669"/>
    <property type="project" value="TreeGrafter"/>
</dbReference>
<dbReference type="PANTHER" id="PTHR11085">
    <property type="entry name" value="NAD-DEPENDENT PROTEIN DEACYLASE SIRTUIN-5, MITOCHONDRIAL-RELATED"/>
    <property type="match status" value="1"/>
</dbReference>
<dbReference type="InterPro" id="IPR029035">
    <property type="entry name" value="DHS-like_NAD/FAD-binding_dom"/>
</dbReference>
<dbReference type="NCBIfam" id="NF001753">
    <property type="entry name" value="PRK00481.1-3"/>
    <property type="match status" value="1"/>
</dbReference>
<keyword evidence="3" id="KW-0520">NAD</keyword>
<dbReference type="InterPro" id="IPR003000">
    <property type="entry name" value="Sirtuin"/>
</dbReference>
<feature type="active site" description="Proton acceptor" evidence="4">
    <location>
        <position position="114"/>
    </location>
</feature>
<protein>
    <recommendedName>
        <fullName evidence="1">protein acetyllysine N-acetyltransferase</fullName>
        <ecNumber evidence="1">2.3.1.286</ecNumber>
    </recommendedName>
</protein>
<dbReference type="PANTHER" id="PTHR11085:SF10">
    <property type="entry name" value="NAD-DEPENDENT PROTEIN DEACYLASE SIRTUIN-5, MITOCHONDRIAL-RELATED"/>
    <property type="match status" value="1"/>
</dbReference>
<dbReference type="SUPFAM" id="SSF52467">
    <property type="entry name" value="DHS-like NAD/FAD-binding domain"/>
    <property type="match status" value="1"/>
</dbReference>
<dbReference type="Pfam" id="PF02146">
    <property type="entry name" value="SIR2"/>
    <property type="match status" value="1"/>
</dbReference>
<keyword evidence="4" id="KW-0862">Zinc</keyword>
<name>A0A198AKB4_9BACL</name>
<accession>A0A198AKB4</accession>
<evidence type="ECO:0000256" key="4">
    <source>
        <dbReference type="PROSITE-ProRule" id="PRU00236"/>
    </source>
</evidence>
<dbReference type="RefSeq" id="WP_068662934.1">
    <property type="nucleotide sequence ID" value="NZ_LYPB01000049.1"/>
</dbReference>
<keyword evidence="7" id="KW-1185">Reference proteome</keyword>
<dbReference type="EMBL" id="LYPB01000049">
    <property type="protein sequence ID" value="OAS21363.1"/>
    <property type="molecule type" value="Genomic_DNA"/>
</dbReference>
<feature type="binding site" evidence="4">
    <location>
        <position position="125"/>
    </location>
    <ligand>
        <name>Zn(2+)</name>
        <dbReference type="ChEBI" id="CHEBI:29105"/>
    </ligand>
</feature>
<dbReference type="InterPro" id="IPR050134">
    <property type="entry name" value="NAD-dep_sirtuin_deacylases"/>
</dbReference>
<dbReference type="OrthoDB" id="9800582at2"/>
<sequence>MLSKFLLKSNSTVIFSGAGMSTESGLQDFRSADRGLWNNLNPIELADIEAIDSNRSEFIKFYQWRIQEMSTHQPNDGHRILASWESKGLIKGVITQNVENYHEQAGTSRIAKLHGDLGTLRCMSCNKQYESHIYLKPQEMTSCSCGGFIRPNVVLFGEMLSKASLQLADNLLEGVDLLIVLGSSLQVSPANQFPKQAKSRGAKLVIVNNDPTPFDRYADLVINLSIGNTLSKTDEEFRDSSLNDTRSS</sequence>
<dbReference type="Proteomes" id="UP000078454">
    <property type="component" value="Unassembled WGS sequence"/>
</dbReference>
<dbReference type="PROSITE" id="PS50305">
    <property type="entry name" value="SIRTUIN"/>
    <property type="match status" value="1"/>
</dbReference>
<dbReference type="InterPro" id="IPR026590">
    <property type="entry name" value="Ssirtuin_cat_dom"/>
</dbReference>
<comment type="caution">
    <text evidence="6">The sequence shown here is derived from an EMBL/GenBank/DDBJ whole genome shotgun (WGS) entry which is preliminary data.</text>
</comment>
<evidence type="ECO:0000313" key="6">
    <source>
        <dbReference type="EMBL" id="OAS21363.1"/>
    </source>
</evidence>
<feature type="binding site" evidence="4">
    <location>
        <position position="145"/>
    </location>
    <ligand>
        <name>Zn(2+)</name>
        <dbReference type="ChEBI" id="CHEBI:29105"/>
    </ligand>
</feature>
<keyword evidence="4" id="KW-0479">Metal-binding</keyword>
<feature type="binding site" evidence="4">
    <location>
        <position position="122"/>
    </location>
    <ligand>
        <name>Zn(2+)</name>
        <dbReference type="ChEBI" id="CHEBI:29105"/>
    </ligand>
</feature>
<evidence type="ECO:0000256" key="2">
    <source>
        <dbReference type="ARBA" id="ARBA00022679"/>
    </source>
</evidence>
<dbReference type="GO" id="GO:0046872">
    <property type="term" value="F:metal ion binding"/>
    <property type="evidence" value="ECO:0007669"/>
    <property type="project" value="UniProtKB-KW"/>
</dbReference>
<proteinExistence type="predicted"/>
<dbReference type="AlphaFoldDB" id="A0A198AKB4"/>
<reference evidence="6 7" key="1">
    <citation type="submission" date="2016-05" db="EMBL/GenBank/DDBJ databases">
        <title>Paenibacillus sp. 1ZS3-15 nov., isolated from the rhizosphere soil.</title>
        <authorList>
            <person name="Zhang X.X."/>
            <person name="Zhang J."/>
        </authorList>
    </citation>
    <scope>NUCLEOTIDE SEQUENCE [LARGE SCALE GENOMIC DNA]</scope>
    <source>
        <strain evidence="6 7">1ZS3-15</strain>
    </source>
</reference>
<keyword evidence="2" id="KW-0808">Transferase</keyword>
<feature type="binding site" evidence="4">
    <location>
        <position position="143"/>
    </location>
    <ligand>
        <name>Zn(2+)</name>
        <dbReference type="ChEBI" id="CHEBI:29105"/>
    </ligand>
</feature>
<evidence type="ECO:0000259" key="5">
    <source>
        <dbReference type="PROSITE" id="PS50305"/>
    </source>
</evidence>
<gene>
    <name evidence="6" type="ORF">A8708_31335</name>
</gene>
<organism evidence="6 7">
    <name type="scientific">Paenibacillus oryzisoli</name>
    <dbReference type="NCBI Taxonomy" id="1850517"/>
    <lineage>
        <taxon>Bacteria</taxon>
        <taxon>Bacillati</taxon>
        <taxon>Bacillota</taxon>
        <taxon>Bacilli</taxon>
        <taxon>Bacillales</taxon>
        <taxon>Paenibacillaceae</taxon>
        <taxon>Paenibacillus</taxon>
    </lineage>
</organism>
<feature type="domain" description="Deacetylase sirtuin-type" evidence="5">
    <location>
        <begin position="1"/>
        <end position="248"/>
    </location>
</feature>
<dbReference type="GO" id="GO:0070403">
    <property type="term" value="F:NAD+ binding"/>
    <property type="evidence" value="ECO:0007669"/>
    <property type="project" value="InterPro"/>
</dbReference>